<dbReference type="GO" id="GO:0016747">
    <property type="term" value="F:acyltransferase activity, transferring groups other than amino-acyl groups"/>
    <property type="evidence" value="ECO:0007669"/>
    <property type="project" value="InterPro"/>
</dbReference>
<evidence type="ECO:0000256" key="2">
    <source>
        <dbReference type="ARBA" id="ARBA00023315"/>
    </source>
</evidence>
<dbReference type="AlphaFoldDB" id="A0A7W8XG92"/>
<feature type="domain" description="N-acetyltransferase" evidence="3">
    <location>
        <begin position="21"/>
        <end position="167"/>
    </location>
</feature>
<dbReference type="Proteomes" id="UP000528824">
    <property type="component" value="Unassembled WGS sequence"/>
</dbReference>
<reference evidence="4 5" key="1">
    <citation type="submission" date="2020-08" db="EMBL/GenBank/DDBJ databases">
        <title>Genomic Encyclopedia of Type Strains, Phase IV (KMG-V): Genome sequencing to study the core and pangenomes of soil and plant-associated prokaryotes.</title>
        <authorList>
            <person name="Whitman W."/>
        </authorList>
    </citation>
    <scope>NUCLEOTIDE SEQUENCE [LARGE SCALE GENOMIC DNA]</scope>
    <source>
        <strain evidence="4 5">SEMIA 4034</strain>
    </source>
</reference>
<keyword evidence="1 4" id="KW-0808">Transferase</keyword>
<dbReference type="SUPFAM" id="SSF55729">
    <property type="entry name" value="Acyl-CoA N-acyltransferases (Nat)"/>
    <property type="match status" value="1"/>
</dbReference>
<dbReference type="InterPro" id="IPR016181">
    <property type="entry name" value="Acyl_CoA_acyltransferase"/>
</dbReference>
<keyword evidence="5" id="KW-1185">Reference proteome</keyword>
<sequence>MSSIFRRELLLPAMGDAVTEPEIVALGAEHMQAAAAIRRVALWRQLPWLPDLHTPEEEEQYWRKHLLPNCTILGAAIGNRLVGVIAFGDGWIEQLYVLPDFQNIGIGSLLLGCAREEMNEIRLWTFQRNSGARAFYERYGFSVEEKTDGLDNEEKEPDVLYHWRRLPERTPGLQPSDPGP</sequence>
<gene>
    <name evidence="4" type="ORF">GGI59_003965</name>
</gene>
<protein>
    <submittedName>
        <fullName evidence="4">GNAT superfamily N-acetyltransferase</fullName>
    </submittedName>
</protein>
<proteinExistence type="predicted"/>
<keyword evidence="2" id="KW-0012">Acyltransferase</keyword>
<evidence type="ECO:0000259" key="3">
    <source>
        <dbReference type="PROSITE" id="PS51186"/>
    </source>
</evidence>
<organism evidence="4 5">
    <name type="scientific">Rhizobium lentis</name>
    <dbReference type="NCBI Taxonomy" id="1138194"/>
    <lineage>
        <taxon>Bacteria</taxon>
        <taxon>Pseudomonadati</taxon>
        <taxon>Pseudomonadota</taxon>
        <taxon>Alphaproteobacteria</taxon>
        <taxon>Hyphomicrobiales</taxon>
        <taxon>Rhizobiaceae</taxon>
        <taxon>Rhizobium/Agrobacterium group</taxon>
        <taxon>Rhizobium</taxon>
    </lineage>
</organism>
<dbReference type="Pfam" id="PF00583">
    <property type="entry name" value="Acetyltransf_1"/>
    <property type="match status" value="1"/>
</dbReference>
<evidence type="ECO:0000256" key="1">
    <source>
        <dbReference type="ARBA" id="ARBA00022679"/>
    </source>
</evidence>
<evidence type="ECO:0000313" key="4">
    <source>
        <dbReference type="EMBL" id="MBB5562281.1"/>
    </source>
</evidence>
<dbReference type="PANTHER" id="PTHR43420">
    <property type="entry name" value="ACETYLTRANSFERASE"/>
    <property type="match status" value="1"/>
</dbReference>
<dbReference type="PROSITE" id="PS51186">
    <property type="entry name" value="GNAT"/>
    <property type="match status" value="1"/>
</dbReference>
<dbReference type="CDD" id="cd04301">
    <property type="entry name" value="NAT_SF"/>
    <property type="match status" value="1"/>
</dbReference>
<evidence type="ECO:0000313" key="5">
    <source>
        <dbReference type="Proteomes" id="UP000528824"/>
    </source>
</evidence>
<dbReference type="Gene3D" id="3.40.630.30">
    <property type="match status" value="1"/>
</dbReference>
<dbReference type="InterPro" id="IPR000182">
    <property type="entry name" value="GNAT_dom"/>
</dbReference>
<dbReference type="InterPro" id="IPR050680">
    <property type="entry name" value="YpeA/RimI_acetyltransf"/>
</dbReference>
<accession>A0A7W8XG92</accession>
<name>A0A7W8XG92_9HYPH</name>
<dbReference type="EMBL" id="JACHBC010000008">
    <property type="protein sequence ID" value="MBB5562281.1"/>
    <property type="molecule type" value="Genomic_DNA"/>
</dbReference>
<comment type="caution">
    <text evidence="4">The sequence shown here is derived from an EMBL/GenBank/DDBJ whole genome shotgun (WGS) entry which is preliminary data.</text>
</comment>